<keyword evidence="8" id="KW-1133">Transmembrane helix</keyword>
<comment type="subcellular location">
    <subcellularLocation>
        <location evidence="1">Cell membrane</location>
    </subcellularLocation>
    <subcellularLocation>
        <location evidence="2">Cytoplasm</location>
        <location evidence="2">Cytosol</location>
    </subcellularLocation>
</comment>
<evidence type="ECO:0000313" key="9">
    <source>
        <dbReference type="EMBL" id="CAK8673965.1"/>
    </source>
</evidence>
<keyword evidence="5 8" id="KW-0472">Membrane</keyword>
<reference evidence="9 10" key="1">
    <citation type="submission" date="2024-02" db="EMBL/GenBank/DDBJ databases">
        <authorList>
            <person name="Daric V."/>
            <person name="Darras S."/>
        </authorList>
    </citation>
    <scope>NUCLEOTIDE SEQUENCE [LARGE SCALE GENOMIC DNA]</scope>
</reference>
<feature type="compositionally biased region" description="Polar residues" evidence="7">
    <location>
        <begin position="491"/>
        <end position="516"/>
    </location>
</feature>
<gene>
    <name evidence="9" type="ORF">CVLEPA_LOCUS3694</name>
</gene>
<dbReference type="PANTHER" id="PTHR31220:SF1">
    <property type="entry name" value="GH21176P"/>
    <property type="match status" value="1"/>
</dbReference>
<keyword evidence="3" id="KW-1003">Cell membrane</keyword>
<comment type="caution">
    <text evidence="9">The sequence shown here is derived from an EMBL/GenBank/DDBJ whole genome shotgun (WGS) entry which is preliminary data.</text>
</comment>
<dbReference type="EMBL" id="CAWYQH010000002">
    <property type="protein sequence ID" value="CAK8673965.1"/>
    <property type="molecule type" value="Genomic_DNA"/>
</dbReference>
<evidence type="ECO:0000256" key="5">
    <source>
        <dbReference type="ARBA" id="ARBA00023136"/>
    </source>
</evidence>
<evidence type="ECO:0000256" key="2">
    <source>
        <dbReference type="ARBA" id="ARBA00004514"/>
    </source>
</evidence>
<feature type="compositionally biased region" description="Polar residues" evidence="7">
    <location>
        <begin position="625"/>
        <end position="642"/>
    </location>
</feature>
<keyword evidence="4" id="KW-0963">Cytoplasm</keyword>
<dbReference type="Proteomes" id="UP001642483">
    <property type="component" value="Unassembled WGS sequence"/>
</dbReference>
<keyword evidence="8" id="KW-0812">Transmembrane</keyword>
<name>A0ABP0F6B1_CLALP</name>
<evidence type="ECO:0000256" key="6">
    <source>
        <dbReference type="ARBA" id="ARBA00034482"/>
    </source>
</evidence>
<accession>A0ABP0F6B1</accession>
<protein>
    <recommendedName>
        <fullName evidence="11">Hyccin</fullName>
    </recommendedName>
</protein>
<dbReference type="PANTHER" id="PTHR31220">
    <property type="entry name" value="HYCCIN RELATED"/>
    <property type="match status" value="1"/>
</dbReference>
<feature type="compositionally biased region" description="Polar residues" evidence="7">
    <location>
        <begin position="537"/>
        <end position="548"/>
    </location>
</feature>
<organism evidence="9 10">
    <name type="scientific">Clavelina lepadiformis</name>
    <name type="common">Light-bulb sea squirt</name>
    <name type="synonym">Ascidia lepadiformis</name>
    <dbReference type="NCBI Taxonomy" id="159417"/>
    <lineage>
        <taxon>Eukaryota</taxon>
        <taxon>Metazoa</taxon>
        <taxon>Chordata</taxon>
        <taxon>Tunicata</taxon>
        <taxon>Ascidiacea</taxon>
        <taxon>Aplousobranchia</taxon>
        <taxon>Clavelinidae</taxon>
        <taxon>Clavelina</taxon>
    </lineage>
</organism>
<evidence type="ECO:0008006" key="11">
    <source>
        <dbReference type="Google" id="ProtNLM"/>
    </source>
</evidence>
<dbReference type="InterPro" id="IPR018619">
    <property type="entry name" value="Hyccin"/>
</dbReference>
<feature type="compositionally biased region" description="Basic and acidic residues" evidence="7">
    <location>
        <begin position="578"/>
        <end position="591"/>
    </location>
</feature>
<keyword evidence="10" id="KW-1185">Reference proteome</keyword>
<sequence>MSIFFSEIRQRKTNSLIFFNFYSLIVFCVIFGPKCTYQMELKPPIPDEQVVREWLAEFKSLQDSSRPRYAKKLSEKTHVMLSLHGVLMSSNNETLTRLVQPSCHQLFEFYRSGFSEMKMFAIDMFPAMIGTYMQMCSSPDHETSLYKLSLGTYLLSIYNLLCDEKEKDNSNQEQLDSECGVEIPSIVYPSIYHDPMAHPFSEHTLNMPNPVRTYAHLPIATVETTIVPSNRCKILNVIMSSYCDHITSVSKYSLQQLCRVCVQISCIGFPWHQSILKTARSKNDRRIGLENNLCLTLLRAIYHALYNGCRVEAMRAVQAVQKRAMYEVSPQVLLLCNAIMNSVDHEKGKFSDDTPLGLTETLTPVMTRTSSKKVMRHAVTAQSIKHYKWQHTSEEVSGDFTLSLQQEESIAKEKHQSTLTTEHDENSKQHISPSQVNKSKFKKSMPSPSAHGSGAEKIMKNVATSASEKKSKKWLVSTKSNEDERTRHRNPSGTSVEYRNSPNRKGSHRLSSTSVPSLKHFNIEEQTGLIHKDMERSNSLSKSASDAMNSKRRSAHEPLTGKLSESHSSPGHSFSKKGRGDKTKGKGESKDFLQQFRRSGSKKGKENKTGSVQDGPDSVPLLETTDPSRANNNLESSVTTKM</sequence>
<dbReference type="Pfam" id="PF09790">
    <property type="entry name" value="Hyccin"/>
    <property type="match status" value="1"/>
</dbReference>
<feature type="region of interest" description="Disordered" evidence="7">
    <location>
        <begin position="411"/>
        <end position="642"/>
    </location>
</feature>
<evidence type="ECO:0000256" key="3">
    <source>
        <dbReference type="ARBA" id="ARBA00022475"/>
    </source>
</evidence>
<feature type="compositionally biased region" description="Basic and acidic residues" evidence="7">
    <location>
        <begin position="411"/>
        <end position="428"/>
    </location>
</feature>
<evidence type="ECO:0000256" key="7">
    <source>
        <dbReference type="SAM" id="MobiDB-lite"/>
    </source>
</evidence>
<evidence type="ECO:0000256" key="8">
    <source>
        <dbReference type="SAM" id="Phobius"/>
    </source>
</evidence>
<evidence type="ECO:0000256" key="4">
    <source>
        <dbReference type="ARBA" id="ARBA00022490"/>
    </source>
</evidence>
<feature type="transmembrane region" description="Helical" evidence="8">
    <location>
        <begin position="16"/>
        <end position="33"/>
    </location>
</feature>
<proteinExistence type="inferred from homology"/>
<evidence type="ECO:0000256" key="1">
    <source>
        <dbReference type="ARBA" id="ARBA00004236"/>
    </source>
</evidence>
<comment type="similarity">
    <text evidence="6">Belongs to the Hyccin family.</text>
</comment>
<evidence type="ECO:0000313" key="10">
    <source>
        <dbReference type="Proteomes" id="UP001642483"/>
    </source>
</evidence>